<dbReference type="EC" id="2.4.1.-" evidence="12"/>
<sequence>MHLFFVLIAAALFNLHSFANGQSSPEMFHSTDGKSGEKPIQYRTSADNNNEQCNKPVGLTFNLPPKDGHCDDGLWICYLGILQQNIGISGSNFRAKRTFSVRDKNDMEIAKECAKKVATSASVADGGISNRWRGIKVYTKQTNGPNEGQKRDTIFETSIADKSFNIGTNLRKFSILFGDFHNGSFTTLSPAVAELHLSSEQHQLQIDFLDHQLQNGAFLADFAGLWLLGLDMLPMIKDSSQQQNAKLYIHSGCNCSMLIKSMNPHGPFTMVIEEKQCPSLPIDQAFSIGPTDHPSLPIDQTFSIGHTDRVPISVSFTALTDANINSMAVELLIPKVHGPMKMIQAPVVRQFVNTIESPDKRPIILAWNNFFIWSIFDFVDLQFGDKNCSYSCVYTEDISFEKAAFIVMWHTGDQLRDLPQHRRAEQLYVMMSHESPLLGSANFEKIPYNFFNISITYRSDSAIHIPYDALAPVTAQTLPQYIWTEAEIQKRMALKKRSAVQFVSNCHVPSGRDLLTARLQKLLQVDVYGKCNNRKCDDECYQREQESHFFYLAFENAVCTEYVTEKFWKALRNLIVPIVLSRKVMEEVGIPNGTFIAVDDFNSVKALADYLKELQKDTDKYMSYFKWTKTYQKHRSGNGIQPPLCQLCEIAHKQRHKDTFKTYAVQLDKFWPKTQCEPNFVQKRFKDI</sequence>
<evidence type="ECO:0000256" key="3">
    <source>
        <dbReference type="ARBA" id="ARBA00008919"/>
    </source>
</evidence>
<comment type="pathway">
    <text evidence="2">Protein modification; protein glycosylation.</text>
</comment>
<comment type="subcellular location">
    <subcellularLocation>
        <location evidence="1 12">Golgi apparatus</location>
        <location evidence="1 12">Golgi stack membrane</location>
        <topology evidence="1 12">Single-pass type II membrane protein</topology>
    </subcellularLocation>
</comment>
<gene>
    <name evidence="16" type="ORF">niasHT_036160</name>
</gene>
<keyword evidence="13" id="KW-0732">Signal</keyword>
<keyword evidence="8" id="KW-1133">Transmembrane helix</keyword>
<dbReference type="PANTHER" id="PTHR48438:SF1">
    <property type="entry name" value="ALPHA-(1,3)-FUCOSYLTRANSFERASE C-RELATED"/>
    <property type="match status" value="1"/>
</dbReference>
<evidence type="ECO:0000313" key="16">
    <source>
        <dbReference type="EMBL" id="KAL3079107.1"/>
    </source>
</evidence>
<keyword evidence="4 12" id="KW-0328">Glycosyltransferase</keyword>
<keyword evidence="9 12" id="KW-0333">Golgi apparatus</keyword>
<feature type="domain" description="Fucosyltransferase C-terminal" evidence="14">
    <location>
        <begin position="494"/>
        <end position="658"/>
    </location>
</feature>
<comment type="similarity">
    <text evidence="3 12">Belongs to the glycosyltransferase 10 family.</text>
</comment>
<evidence type="ECO:0000256" key="10">
    <source>
        <dbReference type="ARBA" id="ARBA00023136"/>
    </source>
</evidence>
<dbReference type="Proteomes" id="UP001620626">
    <property type="component" value="Unassembled WGS sequence"/>
</dbReference>
<evidence type="ECO:0000256" key="5">
    <source>
        <dbReference type="ARBA" id="ARBA00022679"/>
    </source>
</evidence>
<feature type="signal peptide" evidence="13">
    <location>
        <begin position="1"/>
        <end position="21"/>
    </location>
</feature>
<dbReference type="GO" id="GO:0032580">
    <property type="term" value="C:Golgi cisterna membrane"/>
    <property type="evidence" value="ECO:0007669"/>
    <property type="project" value="UniProtKB-SubCell"/>
</dbReference>
<keyword evidence="7" id="KW-0735">Signal-anchor</keyword>
<dbReference type="FunFam" id="3.40.50.11660:FF:000002">
    <property type="entry name" value="Alpha-(1,3)-fucosyltransferase"/>
    <property type="match status" value="1"/>
</dbReference>
<evidence type="ECO:0000256" key="9">
    <source>
        <dbReference type="ARBA" id="ARBA00023034"/>
    </source>
</evidence>
<evidence type="ECO:0000256" key="2">
    <source>
        <dbReference type="ARBA" id="ARBA00004922"/>
    </source>
</evidence>
<evidence type="ECO:0000259" key="15">
    <source>
        <dbReference type="Pfam" id="PF17039"/>
    </source>
</evidence>
<dbReference type="InterPro" id="IPR031481">
    <property type="entry name" value="Glyco_tran_10_N"/>
</dbReference>
<dbReference type="PANTHER" id="PTHR48438">
    <property type="entry name" value="ALPHA-(1,3)-FUCOSYLTRANSFERASE C-RELATED"/>
    <property type="match status" value="1"/>
</dbReference>
<evidence type="ECO:0000256" key="4">
    <source>
        <dbReference type="ARBA" id="ARBA00022676"/>
    </source>
</evidence>
<dbReference type="EMBL" id="JBICBT010001195">
    <property type="protein sequence ID" value="KAL3079107.1"/>
    <property type="molecule type" value="Genomic_DNA"/>
</dbReference>
<evidence type="ECO:0000256" key="11">
    <source>
        <dbReference type="ARBA" id="ARBA00023180"/>
    </source>
</evidence>
<evidence type="ECO:0000259" key="14">
    <source>
        <dbReference type="Pfam" id="PF00852"/>
    </source>
</evidence>
<evidence type="ECO:0000256" key="8">
    <source>
        <dbReference type="ARBA" id="ARBA00022989"/>
    </source>
</evidence>
<keyword evidence="10" id="KW-0472">Membrane</keyword>
<keyword evidence="17" id="KW-1185">Reference proteome</keyword>
<organism evidence="16 17">
    <name type="scientific">Heterodera trifolii</name>
    <dbReference type="NCBI Taxonomy" id="157864"/>
    <lineage>
        <taxon>Eukaryota</taxon>
        <taxon>Metazoa</taxon>
        <taxon>Ecdysozoa</taxon>
        <taxon>Nematoda</taxon>
        <taxon>Chromadorea</taxon>
        <taxon>Rhabditida</taxon>
        <taxon>Tylenchina</taxon>
        <taxon>Tylenchomorpha</taxon>
        <taxon>Tylenchoidea</taxon>
        <taxon>Heteroderidae</taxon>
        <taxon>Heteroderinae</taxon>
        <taxon>Heterodera</taxon>
    </lineage>
</organism>
<name>A0ABD2IJ06_9BILA</name>
<dbReference type="InterPro" id="IPR038577">
    <property type="entry name" value="GT10-like_C_sf"/>
</dbReference>
<dbReference type="Pfam" id="PF00852">
    <property type="entry name" value="Glyco_transf_10"/>
    <property type="match status" value="1"/>
</dbReference>
<evidence type="ECO:0000313" key="17">
    <source>
        <dbReference type="Proteomes" id="UP001620626"/>
    </source>
</evidence>
<dbReference type="InterPro" id="IPR001503">
    <property type="entry name" value="Glyco_trans_10"/>
</dbReference>
<reference evidence="16 17" key="1">
    <citation type="submission" date="2024-10" db="EMBL/GenBank/DDBJ databases">
        <authorList>
            <person name="Kim D."/>
        </authorList>
    </citation>
    <scope>NUCLEOTIDE SEQUENCE [LARGE SCALE GENOMIC DNA]</scope>
    <source>
        <strain evidence="16">BH-2024</strain>
    </source>
</reference>
<protein>
    <recommendedName>
        <fullName evidence="12">Fucosyltransferase</fullName>
        <ecNumber evidence="12">2.4.1.-</ecNumber>
    </recommendedName>
</protein>
<evidence type="ECO:0000256" key="1">
    <source>
        <dbReference type="ARBA" id="ARBA00004447"/>
    </source>
</evidence>
<accession>A0ABD2IJ06</accession>
<dbReference type="InterPro" id="IPR055270">
    <property type="entry name" value="Glyco_tran_10_C"/>
</dbReference>
<feature type="chain" id="PRO_5044781312" description="Fucosyltransferase" evidence="13">
    <location>
        <begin position="22"/>
        <end position="688"/>
    </location>
</feature>
<dbReference type="Gene3D" id="3.40.50.11660">
    <property type="entry name" value="Glycosyl transferase family 10, C-terminal domain"/>
    <property type="match status" value="1"/>
</dbReference>
<feature type="domain" description="Fucosyltransferase N-terminal" evidence="15">
    <location>
        <begin position="360"/>
        <end position="467"/>
    </location>
</feature>
<keyword evidence="5 12" id="KW-0808">Transferase</keyword>
<dbReference type="SUPFAM" id="SSF53756">
    <property type="entry name" value="UDP-Glycosyltransferase/glycogen phosphorylase"/>
    <property type="match status" value="1"/>
</dbReference>
<comment type="caution">
    <text evidence="16">The sequence shown here is derived from an EMBL/GenBank/DDBJ whole genome shotgun (WGS) entry which is preliminary data.</text>
</comment>
<dbReference type="Pfam" id="PF17039">
    <property type="entry name" value="Glyco_tran_10_N"/>
    <property type="match status" value="1"/>
</dbReference>
<keyword evidence="11" id="KW-0325">Glycoprotein</keyword>
<dbReference type="GO" id="GO:0008417">
    <property type="term" value="F:fucosyltransferase activity"/>
    <property type="evidence" value="ECO:0007669"/>
    <property type="project" value="UniProtKB-ARBA"/>
</dbReference>
<evidence type="ECO:0000256" key="7">
    <source>
        <dbReference type="ARBA" id="ARBA00022968"/>
    </source>
</evidence>
<proteinExistence type="inferred from homology"/>
<keyword evidence="6 12" id="KW-0812">Transmembrane</keyword>
<evidence type="ECO:0000256" key="12">
    <source>
        <dbReference type="RuleBase" id="RU003832"/>
    </source>
</evidence>
<dbReference type="AlphaFoldDB" id="A0ABD2IJ06"/>
<evidence type="ECO:0000256" key="6">
    <source>
        <dbReference type="ARBA" id="ARBA00022692"/>
    </source>
</evidence>
<evidence type="ECO:0000256" key="13">
    <source>
        <dbReference type="SAM" id="SignalP"/>
    </source>
</evidence>